<feature type="coiled-coil region" evidence="10">
    <location>
        <begin position="1445"/>
        <end position="1472"/>
    </location>
</feature>
<accession>A0AA41MJA0</accession>
<evidence type="ECO:0000256" key="8">
    <source>
        <dbReference type="ARBA" id="ARBA00023212"/>
    </source>
</evidence>
<evidence type="ECO:0000256" key="4">
    <source>
        <dbReference type="ARBA" id="ARBA00022490"/>
    </source>
</evidence>
<organism evidence="13 14">
    <name type="scientific">Sciurus carolinensis</name>
    <name type="common">Eastern gray squirrel</name>
    <dbReference type="NCBI Taxonomy" id="30640"/>
    <lineage>
        <taxon>Eukaryota</taxon>
        <taxon>Metazoa</taxon>
        <taxon>Chordata</taxon>
        <taxon>Craniata</taxon>
        <taxon>Vertebrata</taxon>
        <taxon>Euteleostomi</taxon>
        <taxon>Mammalia</taxon>
        <taxon>Eutheria</taxon>
        <taxon>Euarchontoglires</taxon>
        <taxon>Glires</taxon>
        <taxon>Rodentia</taxon>
        <taxon>Sciuromorpha</taxon>
        <taxon>Sciuridae</taxon>
        <taxon>Sciurinae</taxon>
        <taxon>Sciurini</taxon>
        <taxon>Sciurus</taxon>
    </lineage>
</organism>
<dbReference type="InterPro" id="IPR025110">
    <property type="entry name" value="AMP-bd_C"/>
</dbReference>
<dbReference type="InterPro" id="IPR037337">
    <property type="entry name" value="Dip2-like_dom"/>
</dbReference>
<evidence type="ECO:0000256" key="3">
    <source>
        <dbReference type="ARBA" id="ARBA00007735"/>
    </source>
</evidence>
<feature type="coiled-coil region" evidence="10">
    <location>
        <begin position="230"/>
        <end position="308"/>
    </location>
</feature>
<feature type="region of interest" description="Disordered" evidence="11">
    <location>
        <begin position="2004"/>
        <end position="2129"/>
    </location>
</feature>
<feature type="compositionally biased region" description="Basic and acidic residues" evidence="11">
    <location>
        <begin position="3047"/>
        <end position="3059"/>
    </location>
</feature>
<evidence type="ECO:0000256" key="7">
    <source>
        <dbReference type="ARBA" id="ARBA00023054"/>
    </source>
</evidence>
<dbReference type="FunFam" id="3.40.50.12780:FF:000004">
    <property type="entry name" value="Disco interacting protein 2 homolog A"/>
    <property type="match status" value="1"/>
</dbReference>
<feature type="region of interest" description="Disordered" evidence="11">
    <location>
        <begin position="1939"/>
        <end position="1973"/>
    </location>
</feature>
<feature type="compositionally biased region" description="Polar residues" evidence="11">
    <location>
        <begin position="1942"/>
        <end position="1951"/>
    </location>
</feature>
<dbReference type="InterPro" id="IPR028745">
    <property type="entry name" value="AKAP9/Pericentrin"/>
</dbReference>
<keyword evidence="4" id="KW-0963">Cytoplasm</keyword>
<dbReference type="GO" id="GO:0005813">
    <property type="term" value="C:centrosome"/>
    <property type="evidence" value="ECO:0007669"/>
    <property type="project" value="UniProtKB-SubCell"/>
</dbReference>
<feature type="coiled-coil region" evidence="10">
    <location>
        <begin position="464"/>
        <end position="541"/>
    </location>
</feature>
<dbReference type="EMBL" id="JAATJV010196912">
    <property type="protein sequence ID" value="MBZ3873022.1"/>
    <property type="molecule type" value="Genomic_DNA"/>
</dbReference>
<name>A0AA41MJA0_SCICA</name>
<dbReference type="FunFam" id="3.40.50.12780:FF:000002">
    <property type="entry name" value="Disco interacting protein 2 homolog B"/>
    <property type="match status" value="1"/>
</dbReference>
<dbReference type="PANTHER" id="PTHR44981">
    <property type="entry name" value="PERICENTRIN-LIKE PROTEIN, ISOFORM F"/>
    <property type="match status" value="1"/>
</dbReference>
<feature type="coiled-coil region" evidence="10">
    <location>
        <begin position="2213"/>
        <end position="2273"/>
    </location>
</feature>
<feature type="compositionally biased region" description="Polar residues" evidence="11">
    <location>
        <begin position="3029"/>
        <end position="3042"/>
    </location>
</feature>
<dbReference type="FunFam" id="3.30.300.30:FF:000003">
    <property type="entry name" value="DIP2 disco-interacting protein 2 homolog A"/>
    <property type="match status" value="1"/>
</dbReference>
<evidence type="ECO:0000313" key="13">
    <source>
        <dbReference type="EMBL" id="MBZ3873022.1"/>
    </source>
</evidence>
<evidence type="ECO:0000259" key="12">
    <source>
        <dbReference type="PROSITE" id="PS51912"/>
    </source>
</evidence>
<dbReference type="Pfam" id="PF06464">
    <property type="entry name" value="DMAP_binding"/>
    <property type="match status" value="1"/>
</dbReference>
<dbReference type="PROSITE" id="PS51912">
    <property type="entry name" value="DMAP1_BIND"/>
    <property type="match status" value="1"/>
</dbReference>
<evidence type="ECO:0000313" key="14">
    <source>
        <dbReference type="Proteomes" id="UP001166674"/>
    </source>
</evidence>
<dbReference type="GO" id="GO:0060090">
    <property type="term" value="F:molecular adaptor activity"/>
    <property type="evidence" value="ECO:0007669"/>
    <property type="project" value="InterPro"/>
</dbReference>
<evidence type="ECO:0000256" key="10">
    <source>
        <dbReference type="SAM" id="Coils"/>
    </source>
</evidence>
<feature type="coiled-coil region" evidence="10">
    <location>
        <begin position="2822"/>
        <end position="2849"/>
    </location>
</feature>
<dbReference type="InterPro" id="IPR000873">
    <property type="entry name" value="AMP-dep_synth/lig_dom"/>
</dbReference>
<keyword evidence="5" id="KW-0597">Phosphoprotein</keyword>
<gene>
    <name evidence="13" type="ORF">SUZIE_120860</name>
</gene>
<dbReference type="Pfam" id="PF23024">
    <property type="entry name" value="AMP-dom_DIP2-like"/>
    <property type="match status" value="1"/>
</dbReference>
<dbReference type="GO" id="GO:0007399">
    <property type="term" value="P:nervous system development"/>
    <property type="evidence" value="ECO:0007669"/>
    <property type="project" value="UniProtKB-KW"/>
</dbReference>
<feature type="compositionally biased region" description="Low complexity" evidence="11">
    <location>
        <begin position="2030"/>
        <end position="2046"/>
    </location>
</feature>
<dbReference type="InterPro" id="IPR042099">
    <property type="entry name" value="ANL_N_sf"/>
</dbReference>
<feature type="compositionally biased region" description="Low complexity" evidence="11">
    <location>
        <begin position="3135"/>
        <end position="3146"/>
    </location>
</feature>
<dbReference type="Proteomes" id="UP001166674">
    <property type="component" value="Unassembled WGS sequence"/>
</dbReference>
<dbReference type="FunFam" id="3.30.300.30:FF:000001">
    <property type="entry name" value="DIP2 disco-interacting protein 2 homolog C"/>
    <property type="match status" value="1"/>
</dbReference>
<reference evidence="13" key="1">
    <citation type="submission" date="2020-03" db="EMBL/GenBank/DDBJ databases">
        <title>Studies in the Genomics of Life Span.</title>
        <authorList>
            <person name="Glass D."/>
        </authorList>
    </citation>
    <scope>NUCLEOTIDE SEQUENCE</scope>
    <source>
        <strain evidence="13">SUZIE</strain>
        <tissue evidence="13">Muscle</tissue>
    </source>
</reference>
<feature type="compositionally biased region" description="Polar residues" evidence="11">
    <location>
        <begin position="2004"/>
        <end position="2023"/>
    </location>
</feature>
<dbReference type="SUPFAM" id="SSF56801">
    <property type="entry name" value="Acetyl-CoA synthetase-like"/>
    <property type="match status" value="2"/>
</dbReference>
<evidence type="ECO:0000256" key="2">
    <source>
        <dbReference type="ARBA" id="ARBA00004487"/>
    </source>
</evidence>
<feature type="coiled-coil region" evidence="10">
    <location>
        <begin position="911"/>
        <end position="952"/>
    </location>
</feature>
<feature type="coiled-coil region" evidence="10">
    <location>
        <begin position="763"/>
        <end position="813"/>
    </location>
</feature>
<feature type="coiled-coil region" evidence="10">
    <location>
        <begin position="333"/>
        <end position="397"/>
    </location>
</feature>
<keyword evidence="7 10" id="KW-0175">Coiled coil</keyword>
<feature type="coiled-coil region" evidence="10">
    <location>
        <begin position="2358"/>
        <end position="2424"/>
    </location>
</feature>
<evidence type="ECO:0000256" key="9">
    <source>
        <dbReference type="ARBA" id="ARBA00023273"/>
    </source>
</evidence>
<dbReference type="Gene3D" id="3.40.50.12780">
    <property type="entry name" value="N-terminal domain of ligase-like"/>
    <property type="match status" value="2"/>
</dbReference>
<dbReference type="GO" id="GO:0007165">
    <property type="term" value="P:signal transduction"/>
    <property type="evidence" value="ECO:0007669"/>
    <property type="project" value="InterPro"/>
</dbReference>
<sequence>MGWSSVDKVEALENLKAGELPQPGCLDDCNLGDIFLGVEYIFQQCKENEDYYDILTEEEHDCELASGSETEAGRQQQPQTAPSLELEALRLSLSNMHTAQLELTQANLQREKETALTELREMLNGRRAQELALLQSRQQCELELVREQHAREKEAMALRCGQETAELKEKLQSEMEKSVQMLEALKQDWESERELCLENLRKELSAKHQSEIENLQNQFQKELAGQKTELEKIFQAKNQAEVSLKNLEAQHQAAIRQLREDLQAEHRQCLEDLESRSREREKGKQLELENLQASYEDLKAQSQEEVKRLWSQLESARTSREELNGSLEPLLARASCLEELEHLRRDFAQQQQRDRSQHESELEQLRVYFEKKLRDAEKTYQEDLTLFQQRLQEAKEEFPLGSEEVSSSCTFLEDMSDGKRKEHSDQLDSHLGQQKDATLEEGTQVAARVLALETEHKVRLSLLQTELKEEIELLRIENRNLQERLQHETRLKEDLERVKRSLVEDHQEELNKAEQKVQLLKQEFRKKEVEWELLREDLRREAEENLASTCRVLREKAESEKRSVVSRFSSREARMRHLQDQQAAQIQALEKSLVEQQGRLRQLEQALAGDEALPRGGCGQEAPVAPDGERGVLLQGTEECALQLMQAQNRFLEERQEIMEKFAAEQDAFLQDAQQKHTHELQLLQQGHQQQLLALRTELESRHQAELAKLAASLEREQQVQLEARVAELQMKHAAEISALETRHLSSLDALESCYLSGVQAIQDQHRQALELLRAELEEQLQKKESSHQAVLTQELEKLKLKHEEELQSAKESLRMEMRAKHAEQPKALATELQGVHQEELAATLRDQRHLLEEERVVALGKLGAEALFLEVQQQTTLQQLGDTHAALAEVQPQQAEQAKLQELQAPQEQAERLKGQVLSLHREVEECRAELERLQQRRERENQEGAALVSMLRVDVDLSQSERGALRDALRRLLGVFGETLKAAIALKSRIDERVGLFLDHADAGQAPPAAPPLEEMWSDAALLELDRALPEGAEVSSVAEISSHVCESFFMSPESTLECEQPIRRVYQSLGMAVDGLLEMALDSSRQLEEARQIHSRFEKEFNHKNEETAQALQKHQELLQCLREQRAAKAELALELHRAEGLLEGFKVEKADLQEALGRKEESEQQLVLELESLGRQLEQAAQEQAALREERSILWSQRETWAAEAEAREAALRKEVESLTREQVEAREQAEKDRAALLSQMQVLESELEEQLSQHRVCARQVEEATALKQQLAALDKQLRSQRQFMDEQAAEREHEREEFQHEIQRLEGLLRQVAGPRPPGPRDDQIEQLQEKLREKSDGFNELVIKKELADRQVLIQEEEIKHLEETNANTRRQVAQLQEELEKQKKMVKKLQDEEALKEHQRRDLLLVSLPQSQPPEGPEVLSEAAQRVLLQRERQASVLDLKEQLEKMKNDLVSKNEEILLLNLKLNVQSDPAATRDLGEESASSEVEYSRSSEVEELRAIIETLQENQKRLQKDKAEEIEQLHEVIEKLQSELSLMGPVVHELSDSQVGSLCSELLCSQTQGPAGQVLQAELEAACAAKEALGQLLADQEREHSEALEALQQRLQAAEEAAALQLAELGRTVALREAEVQGMASRIQELEAILKAREATIAQRDLEIGAMNQRKAAHSTELEAVLLALTRFRRALEQQPLAAPKEPPELQRLRVQCVRLSCQLQALSQRFLRCQAELGKQQACVDAEAVREDWLEQRGGGPHSRGPQGDLQPAKVLVTLKDAGLHKPESAMSVLTVCQRQLEAELLLVKDSMRLSAEDAGRVPVGTQGKNKRLEDGQLQKFDLIAQVKQLQKKLNRLVRSMAFQDMDPAGSEPQQPLAAADPSENSSGGSSCDGEAAGASPPVDACDATTSTWGLVDVIKSRDSFVGSEMLYFSIQEALESQDGPLSSRTSEPGDSCHAEEAEPEKDLPGVLDLSSWSSPEALRKDATLEPQPGFPLTPCSGTLSLPSAVTSPQPGTDSLLQADTSGLHCYPGGSAAGPAPQWAAAPPTDHHHHRESTAAEKDVEDFIATASNSQDTRRSSLVGLTGDSDGSEHSGGQGIGVMLNPEVGGPEAPVASPATPAIVSRGSREPPRVMKEKEVHPQHMKALLQMVCDESHQILALSESRDLPSTLSKGEPWASLDHFSNEGQGLLEVAPKKGEKESSDTHHDWRGQFLQAVQEALEREREVLKAELQSGSSGPDLKNCSFLFERLEKVVQEQGDLQEKAQQHQRLQDRSSLLSEVQALRAQLRLTHLQNQEKLQQLCAALTSAEARGSQREHQLRRQVELLAYKVEQEKCIASDLQKTLSKEQETASDVRRLLAVEQSAAQDLKSENERLLESLGEAQRESLQLRSLLDGKESDLKAALEELESERGKARVLQAQQEEQHLQHLQREGQSTKALEELKVSLEKQHAQNNQLCIALKHERMAKDNLQQELQIEHSRCEALLAQERSQLSQLQESLEAERSRSRELSEALQHERVLTEQLSRSVQETAVQHALLRKLKEEKARVQELQTVLTRVQQQALHTQQQLEAQAQEHRVQLRRQQEVSATLRLAVDTLQTQSQSQELRRCLESRREKPAWLQAESEQSHTRAREHEARKEGRRRTQRPSQADAAQWKTWRRDKERLRELELQRQRDAHKMEQLQQAVRGLLAEEEAPQGDGPRPSSLEMDHLQGQRQELERIRQQLLCAAGLLASFVSRTVDRTIHDWTLSNEKAVSSLVQTLQGLKAELSTPTSSQKMAISSSSTMRTPSLFPPLKKKTAAELLQVQLVDLLLQDNSALTSALSTAAREEAELRRAVSRLERTLRHHTQKGCILSRSGRSAWKQEKTAPRSSDSGQPALAASEEADTSHVKMEKLYLHYLRAESFRKALIYQKKYLLLLIGGFQDSEQETLSMIAHLGVFPSKAEKKGASSRPFTRFRTAVRVVIAVLRLRFLVKKWQEVDGKGAPRGRAPRPGDITQKGYEKKRAKLLARYVPLIQGLDQCLQAENRVSGPSVTTATPQPQRSRPLASRDERFRSDIHTEAVQAALAKYKERKMPMPSKRRSVLAHSSMDAHTPPDTSSASEDEGSVQPPGRLSSTPFQSHPGFEPWLDRVIQGSSTSSSASSTSSHPGGRPTAALSGLAAHAHIADLHSAPPDVTTGLVDRPHYERPQVASVRAAPRGYGGSILETADGVPVHSRVSSKIQQLLNTLKRPKRPPLKEFFVDDFEELLEVQQPDPNQPKPEGEEMEVLRGEPLATGVPWPPSLLAALQRWGTAQPKAPCLTALDTAGKAIHTLTYGKYSQRATVLWLGKLWSRSLKLAYTLLNKLTSKNEPLLKPGDRVALVFPNSDPVMFMVAFYGCLLAELVPVPIEVPLTRKDAGSQQVGFLLGSCGVTLALTTDACQKGLPKSQTGEVVTFKGWPPLAWLVIDGKHLAKPPKDWLPLAQDTGTGTAYIEYKTSKEGSTVGVTVSHASLLAQCRALTQACGYSEAETLTNVLDFKRDAGLWHGVLTSVMNRMHVVSIPYALMKANPLSWIQKVCSYKARVALVKSRDMHWSLLAQRGQRDVSLSSLRMLIVADGANPWSISSCDAFLNVFQSRGLRPEAICPCASSPEALTVAIHRPPDLGGPPPRKAVLSMHGLSHGVVRVDTEEKLSVLTVQDVGQVMPGASVCVVKVDGTPYLCKTDEVGEICVSSSATGTAYYGLPGITKSVFETVPVTVGGDPVSERPFTRTGLLGFIGPDNLVFVVGKLDGLMVVGVRRHNADDVVATALAVEPMKFVYRGRIAVFSVTVLHDDRIVLVAEQRPDASEEDSFQWMSRVLQAIDSIHQVGVYCLALVPANTLPKAPLGGIHISETRQRFLGGTLHPCNVLMCPHTCVTNLPRPRQKQPEVGPASMIVGNLVAGKRIAQASGRELTHLEDSDQARKFLFLADVLQWRAHTTPDHPLFVLLNAKGTVTSTATCVQLHKRAERVAAALLEKGRLDAGDHVALVYPPGVDLIAAFYGCLYCGCVPVTVRPPHPQNLGTTLPTVKMIVEVSKSACVLTTQAITRLLRSKEAAAAVDIRTWPTILDTDDIPKKKVASVFRPPSPDVLAYLDFSVSTTGILAGVKMSHAATSALCRSIKLQCELYPSRQIAICLDPYCGLGFALWCLCSVYSGHQSVLVPPLELESNVSLWLSAVSQYKARVTFCSYSVMEMCTKGLGAQTGALRMKGVNLSCVRTCMVVAEERPRIALTQSFSKLFKDLGLPARAVSTTFGCRVNVAICLQGTAGPDPTTVYVDMRALRHDRVRLVERGSPHSLPLMESGKILPGVKVVIAHTETKGPLGDSHLGEIWVSSPHNATGYYTVYGEEALHVDHFSARLSFGDTQTIWARTGYLGFLRRTELTDASGERHDALYVVGSLDETLELRGMRYHPIDIETSVIRAHRNIAECAVFTWTNLLVVVVELDGLEQDALDLVALVTNAVLEEHFLVVGVVVIVDPGVIPINSRGEKQRMHLRDGFLADQLDPVYVAYNM</sequence>
<feature type="coiled-coil region" evidence="10">
    <location>
        <begin position="1502"/>
        <end position="1540"/>
    </location>
</feature>
<feature type="region of interest" description="Disordered" evidence="11">
    <location>
        <begin position="2854"/>
        <end position="2884"/>
    </location>
</feature>
<dbReference type="Pfam" id="PF10495">
    <property type="entry name" value="PACT_coil_coil"/>
    <property type="match status" value="1"/>
</dbReference>
<feature type="coiled-coil region" evidence="10">
    <location>
        <begin position="1090"/>
        <end position="1407"/>
    </location>
</feature>
<keyword evidence="8" id="KW-0206">Cytoskeleton</keyword>
<feature type="domain" description="DMAP1-binding" evidence="12">
    <location>
        <begin position="2964"/>
        <end position="3088"/>
    </location>
</feature>
<dbReference type="PANTHER" id="PTHR44981:SF3">
    <property type="entry name" value="PERICENTRIN"/>
    <property type="match status" value="1"/>
</dbReference>
<evidence type="ECO:0000256" key="5">
    <source>
        <dbReference type="ARBA" id="ARBA00022553"/>
    </source>
</evidence>
<evidence type="ECO:0000256" key="1">
    <source>
        <dbReference type="ARBA" id="ARBA00004300"/>
    </source>
</evidence>
<evidence type="ECO:0000256" key="11">
    <source>
        <dbReference type="SAM" id="MobiDB-lite"/>
    </source>
</evidence>
<comment type="caution">
    <text evidence="13">The sequence shown here is derived from an EMBL/GenBank/DDBJ whole genome shotgun (WGS) entry which is preliminary data.</text>
</comment>
<feature type="coiled-coil region" evidence="10">
    <location>
        <begin position="2664"/>
        <end position="2727"/>
    </location>
</feature>
<dbReference type="InterPro" id="IPR045851">
    <property type="entry name" value="AMP-bd_C_sf"/>
</dbReference>
<feature type="region of interest" description="Disordered" evidence="11">
    <location>
        <begin position="3029"/>
        <end position="3155"/>
    </location>
</feature>
<dbReference type="SMART" id="SM01137">
    <property type="entry name" value="DMAP_binding"/>
    <property type="match status" value="1"/>
</dbReference>
<dbReference type="Pfam" id="PF00501">
    <property type="entry name" value="AMP-binding"/>
    <property type="match status" value="2"/>
</dbReference>
<protein>
    <submittedName>
        <fullName evidence="13">Pericentrin</fullName>
    </submittedName>
</protein>
<dbReference type="GO" id="GO:0005737">
    <property type="term" value="C:cytoplasm"/>
    <property type="evidence" value="ECO:0007669"/>
    <property type="project" value="UniProtKB-ARBA"/>
</dbReference>
<feature type="compositionally biased region" description="Basic and acidic residues" evidence="11">
    <location>
        <begin position="1953"/>
        <end position="1966"/>
    </location>
</feature>
<dbReference type="CDD" id="cd05905">
    <property type="entry name" value="Dip2"/>
    <property type="match status" value="2"/>
</dbReference>
<keyword evidence="6" id="KW-0524">Neurogenesis</keyword>
<dbReference type="GO" id="GO:0043005">
    <property type="term" value="C:neuron projection"/>
    <property type="evidence" value="ECO:0007669"/>
    <property type="project" value="UniProtKB-SubCell"/>
</dbReference>
<feature type="coiled-coil region" evidence="10">
    <location>
        <begin position="2467"/>
        <end position="2585"/>
    </location>
</feature>
<evidence type="ECO:0000256" key="6">
    <source>
        <dbReference type="ARBA" id="ARBA00022902"/>
    </source>
</evidence>
<proteinExistence type="inferred from homology"/>
<feature type="region of interest" description="Disordered" evidence="11">
    <location>
        <begin position="2615"/>
        <end position="2656"/>
    </location>
</feature>
<feature type="coiled-coil region" evidence="10">
    <location>
        <begin position="1598"/>
        <end position="1625"/>
    </location>
</feature>
<dbReference type="Gene3D" id="3.30.300.30">
    <property type="match status" value="2"/>
</dbReference>
<comment type="subcellular location">
    <subcellularLocation>
        <location evidence="2">Cell projection</location>
        <location evidence="2">Neuron projection</location>
    </subcellularLocation>
    <subcellularLocation>
        <location evidence="1">Cytoplasm</location>
        <location evidence="1">Cytoskeleton</location>
        <location evidence="1">Microtubule organizing center</location>
        <location evidence="1">Centrosome</location>
    </subcellularLocation>
</comment>
<keyword evidence="14" id="KW-1185">Reference proteome</keyword>
<feature type="region of interest" description="Disordered" evidence="11">
    <location>
        <begin position="1864"/>
        <end position="1901"/>
    </location>
</feature>
<feature type="compositionally biased region" description="Basic and acidic residues" evidence="11">
    <location>
        <begin position="2624"/>
        <end position="2637"/>
    </location>
</feature>
<comment type="similarity">
    <text evidence="3">Belongs to the DIP2 family.</text>
</comment>
<dbReference type="InterPro" id="IPR019528">
    <property type="entry name" value="PACT_domain"/>
</dbReference>
<keyword evidence="9" id="KW-0966">Cell projection</keyword>
<dbReference type="InterPro" id="IPR010506">
    <property type="entry name" value="DMAP1-bd"/>
</dbReference>